<dbReference type="EMBL" id="JANPWB010000007">
    <property type="protein sequence ID" value="KAJ1168682.1"/>
    <property type="molecule type" value="Genomic_DNA"/>
</dbReference>
<organism evidence="2 3">
    <name type="scientific">Pleurodeles waltl</name>
    <name type="common">Iberian ribbed newt</name>
    <dbReference type="NCBI Taxonomy" id="8319"/>
    <lineage>
        <taxon>Eukaryota</taxon>
        <taxon>Metazoa</taxon>
        <taxon>Chordata</taxon>
        <taxon>Craniata</taxon>
        <taxon>Vertebrata</taxon>
        <taxon>Euteleostomi</taxon>
        <taxon>Amphibia</taxon>
        <taxon>Batrachia</taxon>
        <taxon>Caudata</taxon>
        <taxon>Salamandroidea</taxon>
        <taxon>Salamandridae</taxon>
        <taxon>Pleurodelinae</taxon>
        <taxon>Pleurodeles</taxon>
    </lineage>
</organism>
<feature type="region of interest" description="Disordered" evidence="1">
    <location>
        <begin position="1"/>
        <end position="21"/>
    </location>
</feature>
<accession>A0AAV7SWV0</accession>
<proteinExistence type="predicted"/>
<comment type="caution">
    <text evidence="2">The sequence shown here is derived from an EMBL/GenBank/DDBJ whole genome shotgun (WGS) entry which is preliminary data.</text>
</comment>
<protein>
    <submittedName>
        <fullName evidence="2">Uncharacterized protein</fullName>
    </submittedName>
</protein>
<evidence type="ECO:0000313" key="2">
    <source>
        <dbReference type="EMBL" id="KAJ1168682.1"/>
    </source>
</evidence>
<dbReference type="AlphaFoldDB" id="A0AAV7SWV0"/>
<keyword evidence="3" id="KW-1185">Reference proteome</keyword>
<evidence type="ECO:0000256" key="1">
    <source>
        <dbReference type="SAM" id="MobiDB-lite"/>
    </source>
</evidence>
<feature type="region of interest" description="Disordered" evidence="1">
    <location>
        <begin position="97"/>
        <end position="142"/>
    </location>
</feature>
<dbReference type="Proteomes" id="UP001066276">
    <property type="component" value="Chromosome 4_1"/>
</dbReference>
<feature type="region of interest" description="Disordered" evidence="1">
    <location>
        <begin position="44"/>
        <end position="81"/>
    </location>
</feature>
<name>A0AAV7SWV0_PLEWA</name>
<reference evidence="2" key="1">
    <citation type="journal article" date="2022" name="bioRxiv">
        <title>Sequencing and chromosome-scale assembly of the giantPleurodeles waltlgenome.</title>
        <authorList>
            <person name="Brown T."/>
            <person name="Elewa A."/>
            <person name="Iarovenko S."/>
            <person name="Subramanian E."/>
            <person name="Araus A.J."/>
            <person name="Petzold A."/>
            <person name="Susuki M."/>
            <person name="Suzuki K.-i.T."/>
            <person name="Hayashi T."/>
            <person name="Toyoda A."/>
            <person name="Oliveira C."/>
            <person name="Osipova E."/>
            <person name="Leigh N.D."/>
            <person name="Simon A."/>
            <person name="Yun M.H."/>
        </authorList>
    </citation>
    <scope>NUCLEOTIDE SEQUENCE</scope>
    <source>
        <strain evidence="2">20211129_DDA</strain>
        <tissue evidence="2">Liver</tissue>
    </source>
</reference>
<gene>
    <name evidence="2" type="ORF">NDU88_000599</name>
</gene>
<sequence>MASWMKGTSAALTASDSGGPDAAGTHLLGTVRMLLARCGNSRAHHAECSGGSRGEANLSHKTTPRCSPGSATPGETPDSWGLLEEAPKSLLSVFTHPPFPNPRQPSKDYIKPATRHNHHWGDASDSLKPPRGSSSKQGKGRISGRMVWDWDNLEGLESRDPGLLSASPMGLPPTCYRGHFRSCPSQFTLVPGLMAPQSWSLTDAQFPQFLICELKALVETNHGSEESPVMLWVAGNATMTWIAGPTLEAQNGRWVHRLQASRPPS</sequence>
<evidence type="ECO:0000313" key="3">
    <source>
        <dbReference type="Proteomes" id="UP001066276"/>
    </source>
</evidence>